<organism evidence="2 3">
    <name type="scientific">Leptospira levettii</name>
    <dbReference type="NCBI Taxonomy" id="2023178"/>
    <lineage>
        <taxon>Bacteria</taxon>
        <taxon>Pseudomonadati</taxon>
        <taxon>Spirochaetota</taxon>
        <taxon>Spirochaetia</taxon>
        <taxon>Leptospirales</taxon>
        <taxon>Leptospiraceae</taxon>
        <taxon>Leptospira</taxon>
    </lineage>
</organism>
<evidence type="ECO:0008006" key="4">
    <source>
        <dbReference type="Google" id="ProtNLM"/>
    </source>
</evidence>
<dbReference type="Proteomes" id="UP001209694">
    <property type="component" value="Unassembled WGS sequence"/>
</dbReference>
<protein>
    <recommendedName>
        <fullName evidence="4">Thioesterase</fullName>
    </recommendedName>
</protein>
<evidence type="ECO:0000313" key="3">
    <source>
        <dbReference type="Proteomes" id="UP001209694"/>
    </source>
</evidence>
<feature type="transmembrane region" description="Helical" evidence="1">
    <location>
        <begin position="12"/>
        <end position="29"/>
    </location>
</feature>
<dbReference type="RefSeq" id="WP_238839550.1">
    <property type="nucleotide sequence ID" value="NZ_JAMQPS010000012.1"/>
</dbReference>
<accession>A0AAW5V6B9</accession>
<proteinExistence type="predicted"/>
<keyword evidence="1" id="KW-1133">Transmembrane helix</keyword>
<keyword evidence="1" id="KW-0472">Membrane</keyword>
<name>A0AAW5V6B9_9LEPT</name>
<gene>
    <name evidence="2" type="ORF">ND810_18555</name>
</gene>
<evidence type="ECO:0000313" key="2">
    <source>
        <dbReference type="EMBL" id="MCW7517175.1"/>
    </source>
</evidence>
<dbReference type="EMBL" id="JAMQQD010000012">
    <property type="protein sequence ID" value="MCW7517175.1"/>
    <property type="molecule type" value="Genomic_DNA"/>
</dbReference>
<comment type="caution">
    <text evidence="2">The sequence shown here is derived from an EMBL/GenBank/DDBJ whole genome shotgun (WGS) entry which is preliminary data.</text>
</comment>
<reference evidence="2" key="1">
    <citation type="submission" date="2022-06" db="EMBL/GenBank/DDBJ databases">
        <title>Leptospira isolates from biofilms formed at urban environments.</title>
        <authorList>
            <person name="Ribeiro P.S."/>
            <person name="Sousa T."/>
            <person name="Carvalho N."/>
            <person name="Aburjaile F."/>
            <person name="Neves F."/>
            <person name="Oliveira D."/>
            <person name="Blanco L."/>
            <person name="Lima J."/>
            <person name="Costa F."/>
            <person name="Brenig B."/>
            <person name="Soares S."/>
            <person name="Ramos R."/>
            <person name="Goes-Neto A."/>
            <person name="Matiuzzi M."/>
            <person name="Azevedo V."/>
            <person name="Ristow P."/>
        </authorList>
    </citation>
    <scope>NUCLEOTIDE SEQUENCE</scope>
    <source>
        <strain evidence="2">VSF7</strain>
    </source>
</reference>
<evidence type="ECO:0000256" key="1">
    <source>
        <dbReference type="SAM" id="Phobius"/>
    </source>
</evidence>
<keyword evidence="1" id="KW-0812">Transmembrane</keyword>
<sequence length="256" mass="30232">MNYEPLKDFLLQLSYLGTSVSSFLIYLTLREMQKQRKAQVIPVLKLIGSKFSFRGEKINLEYESGLVNLTHNYNLSIVNIGLSIAKDVRITFEYSAEKIKNLLESEKINFRKEQGENQYIIESPWLLQSLQINCDILHNIPYIDPTKEYKLLTNFEIPNEYLRIILLFKEKWDNEKNFEMQGQEIPPLFINIKCYDLLNTEYNFKFKIKFYSSGVIYEEPRSFIQAWNISIENVKNQNFINKALKLLTKNTAHNSD</sequence>
<dbReference type="AlphaFoldDB" id="A0AAW5V6B9"/>